<dbReference type="SUPFAM" id="SSF53300">
    <property type="entry name" value="vWA-like"/>
    <property type="match status" value="1"/>
</dbReference>
<dbReference type="InterPro" id="IPR002110">
    <property type="entry name" value="Ankyrin_rpt"/>
</dbReference>
<dbReference type="Pfam" id="PF12796">
    <property type="entry name" value="Ank_2"/>
    <property type="match status" value="1"/>
</dbReference>
<dbReference type="Gene3D" id="1.25.40.20">
    <property type="entry name" value="Ankyrin repeat-containing domain"/>
    <property type="match status" value="1"/>
</dbReference>
<dbReference type="SMART" id="SM00248">
    <property type="entry name" value="ANK"/>
    <property type="match status" value="3"/>
</dbReference>
<keyword evidence="1" id="KW-0040">ANK repeat</keyword>
<accession>A0AAD6X1T9</accession>
<dbReference type="PANTHER" id="PTHR34706">
    <property type="entry name" value="SLR1338 PROTEIN"/>
    <property type="match status" value="1"/>
</dbReference>
<reference evidence="2" key="1">
    <citation type="submission" date="2023-03" db="EMBL/GenBank/DDBJ databases">
        <title>Massive genome expansion in bonnet fungi (Mycena s.s.) driven by repeated elements and novel gene families across ecological guilds.</title>
        <authorList>
            <consortium name="Lawrence Berkeley National Laboratory"/>
            <person name="Harder C.B."/>
            <person name="Miyauchi S."/>
            <person name="Viragh M."/>
            <person name="Kuo A."/>
            <person name="Thoen E."/>
            <person name="Andreopoulos B."/>
            <person name="Lu D."/>
            <person name="Skrede I."/>
            <person name="Drula E."/>
            <person name="Henrissat B."/>
            <person name="Morin E."/>
            <person name="Kohler A."/>
            <person name="Barry K."/>
            <person name="LaButti K."/>
            <person name="Morin E."/>
            <person name="Salamov A."/>
            <person name="Lipzen A."/>
            <person name="Mereny Z."/>
            <person name="Hegedus B."/>
            <person name="Baldrian P."/>
            <person name="Stursova M."/>
            <person name="Weitz H."/>
            <person name="Taylor A."/>
            <person name="Grigoriev I.V."/>
            <person name="Nagy L.G."/>
            <person name="Martin F."/>
            <person name="Kauserud H."/>
        </authorList>
    </citation>
    <scope>NUCLEOTIDE SEQUENCE</scope>
    <source>
        <strain evidence="2">CBHHK200</strain>
    </source>
</reference>
<dbReference type="PROSITE" id="PS50297">
    <property type="entry name" value="ANK_REP_REGION"/>
    <property type="match status" value="1"/>
</dbReference>
<dbReference type="SUPFAM" id="SSF48403">
    <property type="entry name" value="Ankyrin repeat"/>
    <property type="match status" value="1"/>
</dbReference>
<dbReference type="Gene3D" id="3.40.50.410">
    <property type="entry name" value="von Willebrand factor, type A domain"/>
    <property type="match status" value="1"/>
</dbReference>
<proteinExistence type="predicted"/>
<gene>
    <name evidence="2" type="ORF">C8F04DRAFT_1397042</name>
</gene>
<evidence type="ECO:0000256" key="1">
    <source>
        <dbReference type="PROSITE-ProRule" id="PRU00023"/>
    </source>
</evidence>
<evidence type="ECO:0000313" key="2">
    <source>
        <dbReference type="EMBL" id="KAJ7031716.1"/>
    </source>
</evidence>
<dbReference type="InterPro" id="IPR036465">
    <property type="entry name" value="vWFA_dom_sf"/>
</dbReference>
<evidence type="ECO:0008006" key="4">
    <source>
        <dbReference type="Google" id="ProtNLM"/>
    </source>
</evidence>
<dbReference type="PANTHER" id="PTHR34706:SF3">
    <property type="entry name" value="ANKYRIN REPEAT PROTEIN (AFU_ORTHOLOGUE AFUA_7G06200)"/>
    <property type="match status" value="1"/>
</dbReference>
<dbReference type="PROSITE" id="PS50088">
    <property type="entry name" value="ANK_REPEAT"/>
    <property type="match status" value="2"/>
</dbReference>
<protein>
    <recommendedName>
        <fullName evidence="4">Ankyrin repeat protein</fullName>
    </recommendedName>
</protein>
<sequence length="493" mass="54021">MGIHEDARQGTLVGDTLTRYLLNNPNILDEHDPTTGCAPLATAALAGLADEVEQLLKKGAKADALSRDGETALLLTTRQRAVRNRPRIVELLLSKTPAGSVDATTAADGNNTPLMYAVLREDVESIRLLVKAGASLTATNDGGLTAEKMAAKLSDKAVARALDPEREQTALVTRAAVVSSVLLYIVAWVNKTANGVMRRSFGLNPELSENIDEVVNAGETPNKVQFVENVDNFVKEHPVLERFFKSNPNYIQELAKKVTELENDPRTPLGQPNLLHKMIKVSLHQQVIYCDDSSSMKRDGRWDAQVQLVKKIAQITTRILPEGDGVALRFINQNVDNSEKLSLQEIGSIMENMSWQPNGGTAIGTHLRSKILEPLVYSKLRPQTLARPLLISVITDGMPSQEKNKVFVEAIKECGDKLKQAGYSCESVKFMIGQIGAVKSAAAFLEGVGKNQDIADMVFVTSDQLDKRVSAFKENKGDLDRWLIETLFSPIKI</sequence>
<comment type="caution">
    <text evidence="2">The sequence shown here is derived from an EMBL/GenBank/DDBJ whole genome shotgun (WGS) entry which is preliminary data.</text>
</comment>
<dbReference type="InterPro" id="IPR036770">
    <property type="entry name" value="Ankyrin_rpt-contain_sf"/>
</dbReference>
<dbReference type="Proteomes" id="UP001218188">
    <property type="component" value="Unassembled WGS sequence"/>
</dbReference>
<feature type="repeat" description="ANK" evidence="1">
    <location>
        <begin position="109"/>
        <end position="141"/>
    </location>
</feature>
<dbReference type="AlphaFoldDB" id="A0AAD6X1T9"/>
<dbReference type="EMBL" id="JARJCM010000079">
    <property type="protein sequence ID" value="KAJ7031716.1"/>
    <property type="molecule type" value="Genomic_DNA"/>
</dbReference>
<feature type="repeat" description="ANK" evidence="1">
    <location>
        <begin position="35"/>
        <end position="67"/>
    </location>
</feature>
<keyword evidence="3" id="KW-1185">Reference proteome</keyword>
<organism evidence="2 3">
    <name type="scientific">Mycena alexandri</name>
    <dbReference type="NCBI Taxonomy" id="1745969"/>
    <lineage>
        <taxon>Eukaryota</taxon>
        <taxon>Fungi</taxon>
        <taxon>Dikarya</taxon>
        <taxon>Basidiomycota</taxon>
        <taxon>Agaricomycotina</taxon>
        <taxon>Agaricomycetes</taxon>
        <taxon>Agaricomycetidae</taxon>
        <taxon>Agaricales</taxon>
        <taxon>Marasmiineae</taxon>
        <taxon>Mycenaceae</taxon>
        <taxon>Mycena</taxon>
    </lineage>
</organism>
<evidence type="ECO:0000313" key="3">
    <source>
        <dbReference type="Proteomes" id="UP001218188"/>
    </source>
</evidence>
<name>A0AAD6X1T9_9AGAR</name>